<dbReference type="CDD" id="cd00190">
    <property type="entry name" value="Tryp_SPc"/>
    <property type="match status" value="1"/>
</dbReference>
<dbReference type="InterPro" id="IPR001314">
    <property type="entry name" value="Peptidase_S1A"/>
</dbReference>
<evidence type="ECO:0000256" key="1">
    <source>
        <dbReference type="ARBA" id="ARBA00022729"/>
    </source>
</evidence>
<dbReference type="InterPro" id="IPR001254">
    <property type="entry name" value="Trypsin_dom"/>
</dbReference>
<dbReference type="PROSITE" id="PS00134">
    <property type="entry name" value="TRYPSIN_HIS"/>
    <property type="match status" value="1"/>
</dbReference>
<dbReference type="Pfam" id="PF00089">
    <property type="entry name" value="Trypsin"/>
    <property type="match status" value="1"/>
</dbReference>
<keyword evidence="2" id="KW-1015">Disulfide bond</keyword>
<dbReference type="Gene3D" id="2.130.10.130">
    <property type="entry name" value="Integrin alpha, N-terminal"/>
    <property type="match status" value="1"/>
</dbReference>
<dbReference type="GO" id="GO:0016787">
    <property type="term" value="F:hydrolase activity"/>
    <property type="evidence" value="ECO:0007669"/>
    <property type="project" value="UniProtKB-KW"/>
</dbReference>
<dbReference type="InterPro" id="IPR043504">
    <property type="entry name" value="Peptidase_S1_PA_chymotrypsin"/>
</dbReference>
<keyword evidence="3" id="KW-0645">Protease</keyword>
<dbReference type="SUPFAM" id="SSF50494">
    <property type="entry name" value="Trypsin-like serine proteases"/>
    <property type="match status" value="1"/>
</dbReference>
<feature type="domain" description="Peptidase S1" evidence="4">
    <location>
        <begin position="59"/>
        <end position="296"/>
    </location>
</feature>
<dbReference type="InterPro" id="IPR028994">
    <property type="entry name" value="Integrin_alpha_N"/>
</dbReference>
<dbReference type="PRINTS" id="PR00722">
    <property type="entry name" value="CHYMOTRYPSIN"/>
</dbReference>
<keyword evidence="1" id="KW-0732">Signal</keyword>
<dbReference type="Proteomes" id="UP001221686">
    <property type="component" value="Unassembled WGS sequence"/>
</dbReference>
<protein>
    <submittedName>
        <fullName evidence="5">Trypsin-like serine protease</fullName>
        <ecNumber evidence="5">3.4.21.-</ecNumber>
    </submittedName>
</protein>
<keyword evidence="3 5" id="KW-0378">Hydrolase</keyword>
<dbReference type="EC" id="3.4.21.-" evidence="5"/>
<dbReference type="PROSITE" id="PS50240">
    <property type="entry name" value="TRYPSIN_DOM"/>
    <property type="match status" value="1"/>
</dbReference>
<name>A0ABT5EDL9_9BACT</name>
<dbReference type="Gene3D" id="2.40.128.340">
    <property type="match status" value="1"/>
</dbReference>
<dbReference type="SUPFAM" id="SSF69318">
    <property type="entry name" value="Integrin alpha N-terminal domain"/>
    <property type="match status" value="1"/>
</dbReference>
<dbReference type="PROSITE" id="PS00135">
    <property type="entry name" value="TRYPSIN_SER"/>
    <property type="match status" value="1"/>
</dbReference>
<evidence type="ECO:0000256" key="3">
    <source>
        <dbReference type="RuleBase" id="RU363034"/>
    </source>
</evidence>
<dbReference type="Gene3D" id="2.40.10.10">
    <property type="entry name" value="Trypsin-like serine proteases"/>
    <property type="match status" value="1"/>
</dbReference>
<dbReference type="PANTHER" id="PTHR24252:SF7">
    <property type="entry name" value="HYALIN"/>
    <property type="match status" value="1"/>
</dbReference>
<dbReference type="Pfam" id="PF13517">
    <property type="entry name" value="FG-GAP_3"/>
    <property type="match status" value="2"/>
</dbReference>
<dbReference type="InterPro" id="IPR009003">
    <property type="entry name" value="Peptidase_S1_PA"/>
</dbReference>
<dbReference type="InterPro" id="IPR013517">
    <property type="entry name" value="FG-GAP"/>
</dbReference>
<evidence type="ECO:0000313" key="6">
    <source>
        <dbReference type="Proteomes" id="UP001221686"/>
    </source>
</evidence>
<evidence type="ECO:0000259" key="4">
    <source>
        <dbReference type="PROSITE" id="PS50240"/>
    </source>
</evidence>
<dbReference type="EMBL" id="JAQNDL010000005">
    <property type="protein sequence ID" value="MDC0723414.1"/>
    <property type="molecule type" value="Genomic_DNA"/>
</dbReference>
<dbReference type="SMART" id="SM00020">
    <property type="entry name" value="Tryp_SPc"/>
    <property type="match status" value="1"/>
</dbReference>
<accession>A0ABT5EDL9</accession>
<comment type="caution">
    <text evidence="5">The sequence shown here is derived from an EMBL/GenBank/DDBJ whole genome shotgun (WGS) entry which is preliminary data.</text>
</comment>
<sequence>MNQRILIPAAVLLAFPLACDDPDDLQADEALEIDSGDDEPGVGATDGFDLTTALEPQTIVGGGPASEGEYPFMVSVQTSGGSHFCGGSLVAPQWVLTAAHCVNGTSPASIRTVIGRTDLASASGEIRNVVQIVVHPRYNTEAGDLDNDLALLVLSSPSTRTPIELAAPHSGSDRASWMPNVLATVIGWGALWEGGPGTNHLQEVQVPVLTDTYAAQPSVYGGRYNPAVHVAAAPTLGGQDSCQGDSGGPLLAWTATGLQQFGVVSWGDGCARRDKPGIYTKISSQRLHRWLRSVIHETPAVGDFNGDGRDDILTFTHGDSVGGPLDVYVALSNGSSFGAGQLWHDWWAHRGHVGAVGDFNGDGRDDIWAFSDSQVWVGLSRGYDFNGTVYTSSAGTTDPDDIGRVADVNGDGRDDAVLFAADGTGDVHVMLSTGSGFGARTKWHEYFAPEGETPMLADFNGDGRADLVTFTQSMNGAQAVVALSNGSSFGAAAVWNSWFAPAGEVPAVGYFNTDARADIAVFDRNYGAYVGLSNGANNFASALWTSSFGDWNDTLTTGDVNGDGRDDLIAFTQDQNADVWVALSNGAGFGASYIAHNYFAP</sequence>
<dbReference type="InterPro" id="IPR033116">
    <property type="entry name" value="TRYPSIN_SER"/>
</dbReference>
<dbReference type="InterPro" id="IPR018114">
    <property type="entry name" value="TRYPSIN_HIS"/>
</dbReference>
<proteinExistence type="predicted"/>
<evidence type="ECO:0000256" key="2">
    <source>
        <dbReference type="ARBA" id="ARBA00023157"/>
    </source>
</evidence>
<reference evidence="5 6" key="1">
    <citation type="submission" date="2022-11" db="EMBL/GenBank/DDBJ databases">
        <title>Minimal conservation of predation-associated metabolite biosynthetic gene clusters underscores biosynthetic potential of Myxococcota including descriptions for ten novel species: Archangium lansinium sp. nov., Myxococcus landrumus sp. nov., Nannocystis bai.</title>
        <authorList>
            <person name="Ahearne A."/>
            <person name="Stevens C."/>
            <person name="Dowd S."/>
        </authorList>
    </citation>
    <scope>NUCLEOTIDE SEQUENCE [LARGE SCALE GENOMIC DNA]</scope>
    <source>
        <strain evidence="5 6">BB15-2</strain>
    </source>
</reference>
<evidence type="ECO:0000313" key="5">
    <source>
        <dbReference type="EMBL" id="MDC0723414.1"/>
    </source>
</evidence>
<gene>
    <name evidence="5" type="ORF">POL25_41420</name>
</gene>
<organism evidence="5 6">
    <name type="scientific">Nannocystis bainbridge</name>
    <dbReference type="NCBI Taxonomy" id="2995303"/>
    <lineage>
        <taxon>Bacteria</taxon>
        <taxon>Pseudomonadati</taxon>
        <taxon>Myxococcota</taxon>
        <taxon>Polyangia</taxon>
        <taxon>Nannocystales</taxon>
        <taxon>Nannocystaceae</taxon>
        <taxon>Nannocystis</taxon>
    </lineage>
</organism>
<dbReference type="RefSeq" id="WP_272091955.1">
    <property type="nucleotide sequence ID" value="NZ_JAQNDL010000005.1"/>
</dbReference>
<keyword evidence="3" id="KW-0720">Serine protease</keyword>
<keyword evidence="6" id="KW-1185">Reference proteome</keyword>
<dbReference type="PANTHER" id="PTHR24252">
    <property type="entry name" value="ACROSIN-RELATED"/>
    <property type="match status" value="1"/>
</dbReference>